<dbReference type="Pfam" id="PF02607">
    <property type="entry name" value="B12-binding_2"/>
    <property type="match status" value="1"/>
</dbReference>
<feature type="domain" description="B12-binding" evidence="11">
    <location>
        <begin position="388"/>
        <end position="523"/>
    </location>
</feature>
<dbReference type="SUPFAM" id="SSF56507">
    <property type="entry name" value="Methionine synthase activation domain-like"/>
    <property type="match status" value="1"/>
</dbReference>
<dbReference type="Gene3D" id="1.10.1240.10">
    <property type="entry name" value="Methionine synthase domain"/>
    <property type="match status" value="1"/>
</dbReference>
<evidence type="ECO:0000259" key="9">
    <source>
        <dbReference type="PROSITE" id="PS50972"/>
    </source>
</evidence>
<dbReference type="PANTHER" id="PTHR45833:SF1">
    <property type="entry name" value="METHIONINE SYNTHASE"/>
    <property type="match status" value="1"/>
</dbReference>
<evidence type="ECO:0000313" key="13">
    <source>
        <dbReference type="EMBL" id="KAK4044906.1"/>
    </source>
</evidence>
<keyword evidence="7" id="KW-0170">Cobalt</keyword>
<keyword evidence="6" id="KW-0677">Repeat</keyword>
<name>A0ABR0B8I8_9CRUS</name>
<dbReference type="Gene3D" id="3.10.196.10">
    <property type="entry name" value="Vitamin B12-dependent methionine synthase, activation domain"/>
    <property type="match status" value="1"/>
</dbReference>
<feature type="domain" description="AdoMet activation" evidence="10">
    <location>
        <begin position="538"/>
        <end position="769"/>
    </location>
</feature>
<evidence type="ECO:0000259" key="10">
    <source>
        <dbReference type="PROSITE" id="PS50974"/>
    </source>
</evidence>
<keyword evidence="4 8" id="KW-0808">Transferase</keyword>
<evidence type="ECO:0000256" key="3">
    <source>
        <dbReference type="ARBA" id="ARBA00022628"/>
    </source>
</evidence>
<dbReference type="PROSITE" id="PS50972">
    <property type="entry name" value="PTERIN_BINDING"/>
    <property type="match status" value="1"/>
</dbReference>
<dbReference type="InterPro" id="IPR050554">
    <property type="entry name" value="Met_Synthase/Corrinoid"/>
</dbReference>
<dbReference type="InterPro" id="IPR006158">
    <property type="entry name" value="Cobalamin-bd"/>
</dbReference>
<keyword evidence="3" id="KW-0846">Cobalamin</keyword>
<feature type="domain" description="B12-binding N-terminal" evidence="12">
    <location>
        <begin position="290"/>
        <end position="384"/>
    </location>
</feature>
<evidence type="ECO:0000313" key="14">
    <source>
        <dbReference type="Proteomes" id="UP001234178"/>
    </source>
</evidence>
<evidence type="ECO:0000259" key="12">
    <source>
        <dbReference type="PROSITE" id="PS51337"/>
    </source>
</evidence>
<dbReference type="Gene3D" id="3.40.50.280">
    <property type="entry name" value="Cobalamin-binding domain"/>
    <property type="match status" value="1"/>
</dbReference>
<dbReference type="SUPFAM" id="SSF52242">
    <property type="entry name" value="Cobalamin (vitamin B12)-binding domain"/>
    <property type="match status" value="1"/>
</dbReference>
<dbReference type="Proteomes" id="UP001234178">
    <property type="component" value="Unassembled WGS sequence"/>
</dbReference>
<dbReference type="PANTHER" id="PTHR45833">
    <property type="entry name" value="METHIONINE SYNTHASE"/>
    <property type="match status" value="1"/>
</dbReference>
<dbReference type="Gene3D" id="3.20.20.20">
    <property type="entry name" value="Dihydropteroate synthase-like"/>
    <property type="match status" value="1"/>
</dbReference>
<dbReference type="Pfam" id="PF02965">
    <property type="entry name" value="Met_synt_B12"/>
    <property type="match status" value="1"/>
</dbReference>
<evidence type="ECO:0000256" key="1">
    <source>
        <dbReference type="ARBA" id="ARBA00010398"/>
    </source>
</evidence>
<dbReference type="SUPFAM" id="SSF51717">
    <property type="entry name" value="Dihydropteroate synthetase-like"/>
    <property type="match status" value="1"/>
</dbReference>
<dbReference type="SUPFAM" id="SSF47644">
    <property type="entry name" value="Methionine synthase domain"/>
    <property type="match status" value="1"/>
</dbReference>
<sequence length="769" mass="84255">MIGERTNVTGSKRFANLVKAGDYQKAIEVAVDQVRGGANILDVNMDEGMLDGEAAMTTFLNIVATEPEIARIPIMVDSSKWSVIEAGLKCVQGKAIVNSISLKEGEEDFVAKARKVQGYGAGVVVMAFDEKGQADTTPRRVEICTRAYKILVETVGFDPKDIIFDPNVLAIATGLEEHADYAKSFIEATALIKESCPGVKISGGISNLSFSFRGNDSVREAMNSCFLYHAIKAGLDMGIVNAGQIVVYEDIEPELKLRVEDVLFNRRKDATERLVEFAETVKTGGKKREVDLSWREHTVEARIAHAMVHGIVDFIDADCEEARAKLGKPLSVIEGPMMEGMKVVGDLFGAGKMFLPQVVKSARVMKKGVAYLEPYMDAEKAAGTQKAMGKVLLATVKGDVHDIGKNIVGVVLGCNGYQVLDLGVMVACDTILETAKREAVDVVGLSGLIPPRLDEMVYVAKEMERRGMAMPLLIGGATTSRQHTAVKIAPVYGKEVVHVLDASRAVNVVSSLLDEKQKSGFDAKNRADQEDLRRMHGQKRVREGIPYDAAKENRAKIEWNAKDVAKPAFVGVREVSPSIEELVPYIDWSFFFTAWELPGRFPGILEDAKYGKAAKELYENGRAILKRIVDEKRLKARGAFGFFPAGADGDDIVLFTDETRTTERLRFPMLRQQTKKTDGTANYCLADYLAPVGGDLPDYLGTFAVTSGLGLESLVAEYEKDHDDYSAIIAKALADRLAEAFAEWLHRQARIAWGYGEGETLSNDELIAE</sequence>
<dbReference type="NCBIfam" id="TIGR02082">
    <property type="entry name" value="metH"/>
    <property type="match status" value="1"/>
</dbReference>
<feature type="non-terminal residue" evidence="13">
    <location>
        <position position="769"/>
    </location>
</feature>
<dbReference type="InterPro" id="IPR037010">
    <property type="entry name" value="VitB12-dep_Met_synth_activ_sf"/>
</dbReference>
<dbReference type="InterPro" id="IPR004223">
    <property type="entry name" value="VitB12-dep_Met_synth_activ_dom"/>
</dbReference>
<protein>
    <recommendedName>
        <fullName evidence="15">Methionine synthase</fullName>
    </recommendedName>
</protein>
<feature type="domain" description="Pterin-binding" evidence="9">
    <location>
        <begin position="1"/>
        <end position="259"/>
    </location>
</feature>
<dbReference type="Pfam" id="PF00809">
    <property type="entry name" value="Pterin_bind"/>
    <property type="match status" value="1"/>
</dbReference>
<dbReference type="InterPro" id="IPR036594">
    <property type="entry name" value="Meth_synthase_dom"/>
</dbReference>
<keyword evidence="5" id="KW-0479">Metal-binding</keyword>
<evidence type="ECO:0008006" key="15">
    <source>
        <dbReference type="Google" id="ProtNLM"/>
    </source>
</evidence>
<evidence type="ECO:0000256" key="6">
    <source>
        <dbReference type="ARBA" id="ARBA00022737"/>
    </source>
</evidence>
<evidence type="ECO:0000256" key="5">
    <source>
        <dbReference type="ARBA" id="ARBA00022723"/>
    </source>
</evidence>
<evidence type="ECO:0000256" key="7">
    <source>
        <dbReference type="ARBA" id="ARBA00023285"/>
    </source>
</evidence>
<dbReference type="InterPro" id="IPR000489">
    <property type="entry name" value="Pterin-binding_dom"/>
</dbReference>
<dbReference type="InterPro" id="IPR003759">
    <property type="entry name" value="Cbl-bd_cap"/>
</dbReference>
<organism evidence="13 14">
    <name type="scientific">Daphnia magna</name>
    <dbReference type="NCBI Taxonomy" id="35525"/>
    <lineage>
        <taxon>Eukaryota</taxon>
        <taxon>Metazoa</taxon>
        <taxon>Ecdysozoa</taxon>
        <taxon>Arthropoda</taxon>
        <taxon>Crustacea</taxon>
        <taxon>Branchiopoda</taxon>
        <taxon>Diplostraca</taxon>
        <taxon>Cladocera</taxon>
        <taxon>Anomopoda</taxon>
        <taxon>Daphniidae</taxon>
        <taxon>Daphnia</taxon>
    </lineage>
</organism>
<evidence type="ECO:0000256" key="8">
    <source>
        <dbReference type="PROSITE-ProRule" id="PRU00346"/>
    </source>
</evidence>
<dbReference type="CDD" id="cd02069">
    <property type="entry name" value="methionine_synthase_B12_BD"/>
    <property type="match status" value="1"/>
</dbReference>
<keyword evidence="14" id="KW-1185">Reference proteome</keyword>
<dbReference type="EMBL" id="JAOYFB010000041">
    <property type="protein sequence ID" value="KAK4044906.1"/>
    <property type="molecule type" value="Genomic_DNA"/>
</dbReference>
<accession>A0ABR0B8I8</accession>
<dbReference type="InterPro" id="IPR036724">
    <property type="entry name" value="Cobalamin-bd_sf"/>
</dbReference>
<comment type="similarity">
    <text evidence="1">Belongs to the vitamin-B12 dependent methionine synthase family.</text>
</comment>
<evidence type="ECO:0000259" key="11">
    <source>
        <dbReference type="PROSITE" id="PS51332"/>
    </source>
</evidence>
<dbReference type="PROSITE" id="PS51332">
    <property type="entry name" value="B12_BINDING"/>
    <property type="match status" value="1"/>
</dbReference>
<dbReference type="SMART" id="SM01018">
    <property type="entry name" value="B12-binding_2"/>
    <property type="match status" value="1"/>
</dbReference>
<dbReference type="PROSITE" id="PS50974">
    <property type="entry name" value="ADOMET_ACTIVATION"/>
    <property type="match status" value="1"/>
</dbReference>
<evidence type="ECO:0000256" key="2">
    <source>
        <dbReference type="ARBA" id="ARBA00022603"/>
    </source>
</evidence>
<comment type="caution">
    <text evidence="13">The sequence shown here is derived from an EMBL/GenBank/DDBJ whole genome shotgun (WGS) entry which is preliminary data.</text>
</comment>
<dbReference type="InterPro" id="IPR011005">
    <property type="entry name" value="Dihydropteroate_synth-like_sf"/>
</dbReference>
<dbReference type="InterPro" id="IPR033706">
    <property type="entry name" value="Met_synthase_B12-bd"/>
</dbReference>
<reference evidence="13 14" key="1">
    <citation type="journal article" date="2023" name="Nucleic Acids Res.">
        <title>The hologenome of Daphnia magna reveals possible DNA methylation and microbiome-mediated evolution of the host genome.</title>
        <authorList>
            <person name="Chaturvedi A."/>
            <person name="Li X."/>
            <person name="Dhandapani V."/>
            <person name="Marshall H."/>
            <person name="Kissane S."/>
            <person name="Cuenca-Cambronero M."/>
            <person name="Asole G."/>
            <person name="Calvet F."/>
            <person name="Ruiz-Romero M."/>
            <person name="Marangio P."/>
            <person name="Guigo R."/>
            <person name="Rago D."/>
            <person name="Mirbahai L."/>
            <person name="Eastwood N."/>
            <person name="Colbourne J.K."/>
            <person name="Zhou J."/>
            <person name="Mallon E."/>
            <person name="Orsini L."/>
        </authorList>
    </citation>
    <scope>NUCLEOTIDE SEQUENCE [LARGE SCALE GENOMIC DNA]</scope>
    <source>
        <strain evidence="13">LRV0_1</strain>
    </source>
</reference>
<dbReference type="Pfam" id="PF02310">
    <property type="entry name" value="B12-binding"/>
    <property type="match status" value="1"/>
</dbReference>
<dbReference type="InterPro" id="IPR011822">
    <property type="entry name" value="MetH"/>
</dbReference>
<proteinExistence type="inferred from homology"/>
<gene>
    <name evidence="13" type="ORF">OUZ56_032312</name>
</gene>
<evidence type="ECO:0000256" key="4">
    <source>
        <dbReference type="ARBA" id="ARBA00022679"/>
    </source>
</evidence>
<keyword evidence="2 8" id="KW-0489">Methyltransferase</keyword>
<dbReference type="PROSITE" id="PS51337">
    <property type="entry name" value="B12_BINDING_NTER"/>
    <property type="match status" value="1"/>
</dbReference>
<dbReference type="CDD" id="cd00740">
    <property type="entry name" value="MeTr"/>
    <property type="match status" value="1"/>
</dbReference>